<protein>
    <submittedName>
        <fullName evidence="1">Uncharacterized protein</fullName>
    </submittedName>
</protein>
<sequence length="60" mass="6689">RIQALTLHSIGVKMSKIEDKTGVKKDTLKALLRRAKARGYIPGSPIKDEHVANIPKSRRP</sequence>
<dbReference type="Proteomes" id="UP000007322">
    <property type="component" value="Chromosome 3"/>
</dbReference>
<evidence type="ECO:0000313" key="1">
    <source>
        <dbReference type="EMBL" id="AEO58153.1"/>
    </source>
</evidence>
<dbReference type="eggNOG" id="ENOG502T6F7">
    <property type="taxonomic scope" value="Eukaryota"/>
</dbReference>
<dbReference type="AlphaFoldDB" id="G2QCH7"/>
<accession>G2QCH7</accession>
<dbReference type="OrthoDB" id="5415741at2759"/>
<organism evidence="1 2">
    <name type="scientific">Thermothelomyces thermophilus (strain ATCC 42464 / BCRC 31852 / DSM 1799)</name>
    <name type="common">Sporotrichum thermophile</name>
    <dbReference type="NCBI Taxonomy" id="573729"/>
    <lineage>
        <taxon>Eukaryota</taxon>
        <taxon>Fungi</taxon>
        <taxon>Dikarya</taxon>
        <taxon>Ascomycota</taxon>
        <taxon>Pezizomycotina</taxon>
        <taxon>Sordariomycetes</taxon>
        <taxon>Sordariomycetidae</taxon>
        <taxon>Sordariales</taxon>
        <taxon>Chaetomiaceae</taxon>
        <taxon>Thermothelomyces</taxon>
    </lineage>
</organism>
<proteinExistence type="predicted"/>
<dbReference type="KEGG" id="mtm:MYCTH_36895"/>
<dbReference type="GeneID" id="11509276"/>
<keyword evidence="2" id="KW-1185">Reference proteome</keyword>
<feature type="non-terminal residue" evidence="1">
    <location>
        <position position="60"/>
    </location>
</feature>
<reference evidence="1 2" key="1">
    <citation type="journal article" date="2011" name="Nat. Biotechnol.">
        <title>Comparative genomic analysis of the thermophilic biomass-degrading fungi Myceliophthora thermophila and Thielavia terrestris.</title>
        <authorList>
            <person name="Berka R.M."/>
            <person name="Grigoriev I.V."/>
            <person name="Otillar R."/>
            <person name="Salamov A."/>
            <person name="Grimwood J."/>
            <person name="Reid I."/>
            <person name="Ishmael N."/>
            <person name="John T."/>
            <person name="Darmond C."/>
            <person name="Moisan M.-C."/>
            <person name="Henrissat B."/>
            <person name="Coutinho P.M."/>
            <person name="Lombard V."/>
            <person name="Natvig D.O."/>
            <person name="Lindquist E."/>
            <person name="Schmutz J."/>
            <person name="Lucas S."/>
            <person name="Harris P."/>
            <person name="Powlowski J."/>
            <person name="Bellemare A."/>
            <person name="Taylor D."/>
            <person name="Butler G."/>
            <person name="de Vries R.P."/>
            <person name="Allijn I.E."/>
            <person name="van den Brink J."/>
            <person name="Ushinsky S."/>
            <person name="Storms R."/>
            <person name="Powell A.J."/>
            <person name="Paulsen I.T."/>
            <person name="Elbourne L.D.H."/>
            <person name="Baker S.E."/>
            <person name="Magnuson J."/>
            <person name="LaBoissiere S."/>
            <person name="Clutterbuck A.J."/>
            <person name="Martinez D."/>
            <person name="Wogulis M."/>
            <person name="de Leon A.L."/>
            <person name="Rey M.W."/>
            <person name="Tsang A."/>
        </authorList>
    </citation>
    <scope>NUCLEOTIDE SEQUENCE [LARGE SCALE GENOMIC DNA]</scope>
    <source>
        <strain evidence="2">ATCC 42464 / BCRC 31852 / DSM 1799</strain>
    </source>
</reference>
<dbReference type="VEuPathDB" id="FungiDB:MYCTH_36895"/>
<name>G2QCH7_THET4</name>
<dbReference type="RefSeq" id="XP_003663398.1">
    <property type="nucleotide sequence ID" value="XM_003663350.1"/>
</dbReference>
<dbReference type="InParanoid" id="G2QCH7"/>
<gene>
    <name evidence="1" type="ORF">MYCTH_36895</name>
</gene>
<dbReference type="EMBL" id="CP003004">
    <property type="protein sequence ID" value="AEO58153.1"/>
    <property type="molecule type" value="Genomic_DNA"/>
</dbReference>
<dbReference type="HOGENOM" id="CLU_2856126_0_0_1"/>
<evidence type="ECO:0000313" key="2">
    <source>
        <dbReference type="Proteomes" id="UP000007322"/>
    </source>
</evidence>
<feature type="non-terminal residue" evidence="1">
    <location>
        <position position="1"/>
    </location>
</feature>